<dbReference type="InterPro" id="IPR036249">
    <property type="entry name" value="Thioredoxin-like_sf"/>
</dbReference>
<evidence type="ECO:0000313" key="6">
    <source>
        <dbReference type="EMBL" id="KAL3759536.1"/>
    </source>
</evidence>
<dbReference type="InterPro" id="IPR004045">
    <property type="entry name" value="Glutathione_S-Trfase_N"/>
</dbReference>
<dbReference type="InterPro" id="IPR040079">
    <property type="entry name" value="Glutathione_S-Trfase"/>
</dbReference>
<gene>
    <name evidence="6" type="ORF">ACHAWU_000835</name>
</gene>
<organism evidence="6 7">
    <name type="scientific">Discostella pseudostelligera</name>
    <dbReference type="NCBI Taxonomy" id="259834"/>
    <lineage>
        <taxon>Eukaryota</taxon>
        <taxon>Sar</taxon>
        <taxon>Stramenopiles</taxon>
        <taxon>Ochrophyta</taxon>
        <taxon>Bacillariophyta</taxon>
        <taxon>Coscinodiscophyceae</taxon>
        <taxon>Thalassiosirophycidae</taxon>
        <taxon>Stephanodiscales</taxon>
        <taxon>Stephanodiscaceae</taxon>
        <taxon>Discostella</taxon>
    </lineage>
</organism>
<dbReference type="InterPro" id="IPR036282">
    <property type="entry name" value="Glutathione-S-Trfase_C_sf"/>
</dbReference>
<feature type="domain" description="GST N-terminal" evidence="4">
    <location>
        <begin position="30"/>
        <end position="118"/>
    </location>
</feature>
<comment type="caution">
    <text evidence="6">The sequence shown here is derived from an EMBL/GenBank/DDBJ whole genome shotgun (WGS) entry which is preliminary data.</text>
</comment>
<sequence>MLSLLIIALFASSVASFSPIATNGINVHHPAASTTSRRRQQSTSALSMALTLYGSPGSRSPLVNWAAYELNVPLEAGDLSKNPHPFGQIPCLTDDGNVVVFESGAILNYLQSKANNDKVLHGDARAAAVTSWIAWANASLDPICFLENNGRVYDTGLRSPNKRIDKLNNLLSTSSYLVPDGGFSLADVAVASYLLYVVQFFPDIELYSKWPHVVRYMKECAGRENYEKAFGSNVQKFLLSRLEEMETVGGDNKKGKKVFGMF</sequence>
<comment type="similarity">
    <text evidence="1 2">Belongs to the GST superfamily.</text>
</comment>
<evidence type="ECO:0000259" key="5">
    <source>
        <dbReference type="PROSITE" id="PS50405"/>
    </source>
</evidence>
<evidence type="ECO:0000256" key="1">
    <source>
        <dbReference type="ARBA" id="ARBA00007409"/>
    </source>
</evidence>
<dbReference type="PANTHER" id="PTHR44051">
    <property type="entry name" value="GLUTATHIONE S-TRANSFERASE-RELATED"/>
    <property type="match status" value="1"/>
</dbReference>
<dbReference type="SUPFAM" id="SSF52833">
    <property type="entry name" value="Thioredoxin-like"/>
    <property type="match status" value="1"/>
</dbReference>
<reference evidence="6 7" key="1">
    <citation type="submission" date="2024-10" db="EMBL/GenBank/DDBJ databases">
        <title>Updated reference genomes for cyclostephanoid diatoms.</title>
        <authorList>
            <person name="Roberts W.R."/>
            <person name="Alverson A.J."/>
        </authorList>
    </citation>
    <scope>NUCLEOTIDE SEQUENCE [LARGE SCALE GENOMIC DNA]</scope>
    <source>
        <strain evidence="6 7">AJA232-27</strain>
    </source>
</reference>
<dbReference type="Pfam" id="PF02798">
    <property type="entry name" value="GST_N"/>
    <property type="match status" value="1"/>
</dbReference>
<name>A0ABD3M9X5_9STRA</name>
<keyword evidence="3" id="KW-0732">Signal</keyword>
<evidence type="ECO:0008006" key="8">
    <source>
        <dbReference type="Google" id="ProtNLM"/>
    </source>
</evidence>
<evidence type="ECO:0000259" key="4">
    <source>
        <dbReference type="PROSITE" id="PS50404"/>
    </source>
</evidence>
<evidence type="ECO:0000256" key="3">
    <source>
        <dbReference type="SAM" id="SignalP"/>
    </source>
</evidence>
<keyword evidence="7" id="KW-1185">Reference proteome</keyword>
<protein>
    <recommendedName>
        <fullName evidence="8">Glutathione S-transferase</fullName>
    </recommendedName>
</protein>
<dbReference type="Pfam" id="PF00043">
    <property type="entry name" value="GST_C"/>
    <property type="match status" value="1"/>
</dbReference>
<feature type="chain" id="PRO_5044788811" description="Glutathione S-transferase" evidence="3">
    <location>
        <begin position="17"/>
        <end position="262"/>
    </location>
</feature>
<dbReference type="PROSITE" id="PS50405">
    <property type="entry name" value="GST_CTER"/>
    <property type="match status" value="1"/>
</dbReference>
<evidence type="ECO:0000256" key="2">
    <source>
        <dbReference type="RuleBase" id="RU003494"/>
    </source>
</evidence>
<dbReference type="PANTHER" id="PTHR44051:SF8">
    <property type="entry name" value="GLUTATHIONE S-TRANSFERASE GSTA"/>
    <property type="match status" value="1"/>
</dbReference>
<dbReference type="InterPro" id="IPR004046">
    <property type="entry name" value="GST_C"/>
</dbReference>
<accession>A0ABD3M9X5</accession>
<feature type="domain" description="GST C-terminal" evidence="5">
    <location>
        <begin position="122"/>
        <end position="242"/>
    </location>
</feature>
<dbReference type="InterPro" id="IPR010987">
    <property type="entry name" value="Glutathione-S-Trfase_C-like"/>
</dbReference>
<dbReference type="Proteomes" id="UP001530293">
    <property type="component" value="Unassembled WGS sequence"/>
</dbReference>
<dbReference type="Gene3D" id="3.40.30.10">
    <property type="entry name" value="Glutaredoxin"/>
    <property type="match status" value="1"/>
</dbReference>
<dbReference type="AlphaFoldDB" id="A0ABD3M9X5"/>
<dbReference type="PROSITE" id="PS50404">
    <property type="entry name" value="GST_NTER"/>
    <property type="match status" value="1"/>
</dbReference>
<dbReference type="Gene3D" id="1.20.1050.10">
    <property type="match status" value="1"/>
</dbReference>
<feature type="signal peptide" evidence="3">
    <location>
        <begin position="1"/>
        <end position="16"/>
    </location>
</feature>
<dbReference type="SUPFAM" id="SSF47616">
    <property type="entry name" value="GST C-terminal domain-like"/>
    <property type="match status" value="1"/>
</dbReference>
<proteinExistence type="inferred from homology"/>
<dbReference type="EMBL" id="JALLBG020000200">
    <property type="protein sequence ID" value="KAL3759536.1"/>
    <property type="molecule type" value="Genomic_DNA"/>
</dbReference>
<dbReference type="SFLD" id="SFLDS00019">
    <property type="entry name" value="Glutathione_Transferase_(cytos"/>
    <property type="match status" value="1"/>
</dbReference>
<evidence type="ECO:0000313" key="7">
    <source>
        <dbReference type="Proteomes" id="UP001530293"/>
    </source>
</evidence>